<accession>A0A2P2MP14</accession>
<proteinExistence type="predicted"/>
<name>A0A2P2MP14_RHIMU</name>
<organism evidence="1">
    <name type="scientific">Rhizophora mucronata</name>
    <name type="common">Asiatic mangrove</name>
    <dbReference type="NCBI Taxonomy" id="61149"/>
    <lineage>
        <taxon>Eukaryota</taxon>
        <taxon>Viridiplantae</taxon>
        <taxon>Streptophyta</taxon>
        <taxon>Embryophyta</taxon>
        <taxon>Tracheophyta</taxon>
        <taxon>Spermatophyta</taxon>
        <taxon>Magnoliopsida</taxon>
        <taxon>eudicotyledons</taxon>
        <taxon>Gunneridae</taxon>
        <taxon>Pentapetalae</taxon>
        <taxon>rosids</taxon>
        <taxon>fabids</taxon>
        <taxon>Malpighiales</taxon>
        <taxon>Rhizophoraceae</taxon>
        <taxon>Rhizophora</taxon>
    </lineage>
</organism>
<sequence>MPLFLVAQIFSV</sequence>
<dbReference type="EMBL" id="GGEC01051458">
    <property type="protein sequence ID" value="MBX31942.1"/>
    <property type="molecule type" value="Transcribed_RNA"/>
</dbReference>
<evidence type="ECO:0000313" key="1">
    <source>
        <dbReference type="EMBL" id="MBX31942.1"/>
    </source>
</evidence>
<reference evidence="1" key="1">
    <citation type="submission" date="2018-02" db="EMBL/GenBank/DDBJ databases">
        <title>Rhizophora mucronata_Transcriptome.</title>
        <authorList>
            <person name="Meera S.P."/>
            <person name="Sreeshan A."/>
            <person name="Augustine A."/>
        </authorList>
    </citation>
    <scope>NUCLEOTIDE SEQUENCE</scope>
    <source>
        <tissue evidence="1">Leaf</tissue>
    </source>
</reference>
<protein>
    <submittedName>
        <fullName evidence="1">Uncharacterized protein</fullName>
    </submittedName>
</protein>